<sequence>MARVLALLLALVVHLLTLGFVALGGWMILRDPGLILSWLVGGVCLALGWALRPRLGRLPAEAEPLDRAEAPELYRVAGHVADRIGMRRPLQVAVSDLATRTTYDRMGLGRTPVLVVGLPLWLALSPKHRVVLLATAYARLPTGDERVVSEALAALESWRDALLGAAKPLKAREEAGNKMDASFWGIEHPGTTYEVFGFLGRVMGRVFGGPVLLLRFVLRRLARSGEGRVLARQRALSRRVATDEELDELAALSEGGVYLARMQAAALRGESVSAIRRAALAKFQLTEEGVLPAAPQSELLGTSESDRIDEELTAHYSRAVRGFGLIS</sequence>
<dbReference type="EMBL" id="BAAAZP010000151">
    <property type="protein sequence ID" value="GAA3697635.1"/>
    <property type="molecule type" value="Genomic_DNA"/>
</dbReference>
<comment type="caution">
    <text evidence="2">The sequence shown here is derived from an EMBL/GenBank/DDBJ whole genome shotgun (WGS) entry which is preliminary data.</text>
</comment>
<evidence type="ECO:0000256" key="1">
    <source>
        <dbReference type="SAM" id="Phobius"/>
    </source>
</evidence>
<keyword evidence="1" id="KW-1133">Transmembrane helix</keyword>
<proteinExistence type="predicted"/>
<evidence type="ECO:0008006" key="4">
    <source>
        <dbReference type="Google" id="ProtNLM"/>
    </source>
</evidence>
<feature type="transmembrane region" description="Helical" evidence="1">
    <location>
        <begin position="34"/>
        <end position="51"/>
    </location>
</feature>
<keyword evidence="3" id="KW-1185">Reference proteome</keyword>
<name>A0ABP7CZ71_9ACTN</name>
<accession>A0ABP7CZ71</accession>
<evidence type="ECO:0000313" key="2">
    <source>
        <dbReference type="EMBL" id="GAA3697635.1"/>
    </source>
</evidence>
<evidence type="ECO:0000313" key="3">
    <source>
        <dbReference type="Proteomes" id="UP001500902"/>
    </source>
</evidence>
<organism evidence="2 3">
    <name type="scientific">Nonomuraea antimicrobica</name>
    <dbReference type="NCBI Taxonomy" id="561173"/>
    <lineage>
        <taxon>Bacteria</taxon>
        <taxon>Bacillati</taxon>
        <taxon>Actinomycetota</taxon>
        <taxon>Actinomycetes</taxon>
        <taxon>Streptosporangiales</taxon>
        <taxon>Streptosporangiaceae</taxon>
        <taxon>Nonomuraea</taxon>
    </lineage>
</organism>
<keyword evidence="1" id="KW-0812">Transmembrane</keyword>
<reference evidence="3" key="1">
    <citation type="journal article" date="2019" name="Int. J. Syst. Evol. Microbiol.">
        <title>The Global Catalogue of Microorganisms (GCM) 10K type strain sequencing project: providing services to taxonomists for standard genome sequencing and annotation.</title>
        <authorList>
            <consortium name="The Broad Institute Genomics Platform"/>
            <consortium name="The Broad Institute Genome Sequencing Center for Infectious Disease"/>
            <person name="Wu L."/>
            <person name="Ma J."/>
        </authorList>
    </citation>
    <scope>NUCLEOTIDE SEQUENCE [LARGE SCALE GENOMIC DNA]</scope>
    <source>
        <strain evidence="3">JCM 16904</strain>
    </source>
</reference>
<feature type="transmembrane region" description="Helical" evidence="1">
    <location>
        <begin position="107"/>
        <end position="124"/>
    </location>
</feature>
<dbReference type="CDD" id="cd07328">
    <property type="entry name" value="M48_Ste24p_like"/>
    <property type="match status" value="1"/>
</dbReference>
<keyword evidence="1" id="KW-0472">Membrane</keyword>
<dbReference type="Proteomes" id="UP001500902">
    <property type="component" value="Unassembled WGS sequence"/>
</dbReference>
<protein>
    <recommendedName>
        <fullName evidence="4">Peptidase M48 domain-containing protein</fullName>
    </recommendedName>
</protein>
<dbReference type="RefSeq" id="WP_344889011.1">
    <property type="nucleotide sequence ID" value="NZ_BAAAZP010000151.1"/>
</dbReference>
<gene>
    <name evidence="2" type="ORF">GCM10022224_074450</name>
</gene>